<evidence type="ECO:0000256" key="9">
    <source>
        <dbReference type="RuleBase" id="RU003357"/>
    </source>
</evidence>
<dbReference type="KEGG" id="gba:J421_0360"/>
<proteinExistence type="inferred from homology"/>
<keyword evidence="10" id="KW-0732">Signal</keyword>
<dbReference type="InterPro" id="IPR023996">
    <property type="entry name" value="TonB-dep_OMP_SusC/RagA"/>
</dbReference>
<evidence type="ECO:0000259" key="11">
    <source>
        <dbReference type="Pfam" id="PF00593"/>
    </source>
</evidence>
<dbReference type="InterPro" id="IPR037066">
    <property type="entry name" value="Plug_dom_sf"/>
</dbReference>
<feature type="domain" description="TonB-dependent receptor-like beta-barrel" evidence="11">
    <location>
        <begin position="435"/>
        <end position="899"/>
    </location>
</feature>
<dbReference type="InterPro" id="IPR000531">
    <property type="entry name" value="Beta-barrel_TonB"/>
</dbReference>
<dbReference type="Gene3D" id="2.40.170.20">
    <property type="entry name" value="TonB-dependent receptor, beta-barrel domain"/>
    <property type="match status" value="1"/>
</dbReference>
<reference evidence="13 14" key="1">
    <citation type="journal article" date="2014" name="Genome Announc.">
        <title>Genome Sequence and Methylome of Soil Bacterium Gemmatirosa kalamazoonensis KBS708T, a Member of the Rarely Cultivated Gemmatimonadetes Phylum.</title>
        <authorList>
            <person name="Debruyn J.M."/>
            <person name="Radosevich M."/>
            <person name="Wommack K.E."/>
            <person name="Polson S.W."/>
            <person name="Hauser L.J."/>
            <person name="Fawaz M.N."/>
            <person name="Korlach J."/>
            <person name="Tsai Y.C."/>
        </authorList>
    </citation>
    <scope>NUCLEOTIDE SEQUENCE [LARGE SCALE GENOMIC DNA]</scope>
    <source>
        <strain evidence="13 14">KBS708</strain>
    </source>
</reference>
<dbReference type="Gene3D" id="2.60.40.1120">
    <property type="entry name" value="Carboxypeptidase-like, regulatory domain"/>
    <property type="match status" value="1"/>
</dbReference>
<dbReference type="NCBIfam" id="TIGR04056">
    <property type="entry name" value="OMP_RagA_SusC"/>
    <property type="match status" value="1"/>
</dbReference>
<feature type="domain" description="TonB-dependent receptor plug" evidence="12">
    <location>
        <begin position="128"/>
        <end position="257"/>
    </location>
</feature>
<evidence type="ECO:0000256" key="1">
    <source>
        <dbReference type="ARBA" id="ARBA00004571"/>
    </source>
</evidence>
<keyword evidence="2 8" id="KW-0813">Transport</keyword>
<dbReference type="Pfam" id="PF13715">
    <property type="entry name" value="CarbopepD_reg_2"/>
    <property type="match status" value="1"/>
</dbReference>
<dbReference type="InterPro" id="IPR023997">
    <property type="entry name" value="TonB-dep_OMP_SusC/RagA_CS"/>
</dbReference>
<dbReference type="InterPro" id="IPR036942">
    <property type="entry name" value="Beta-barrel_TonB_sf"/>
</dbReference>
<evidence type="ECO:0000256" key="10">
    <source>
        <dbReference type="SAM" id="SignalP"/>
    </source>
</evidence>
<feature type="signal peptide" evidence="10">
    <location>
        <begin position="1"/>
        <end position="25"/>
    </location>
</feature>
<keyword evidence="4 8" id="KW-0812">Transmembrane</keyword>
<evidence type="ECO:0000256" key="8">
    <source>
        <dbReference type="PROSITE-ProRule" id="PRU01360"/>
    </source>
</evidence>
<dbReference type="InterPro" id="IPR012910">
    <property type="entry name" value="Plug_dom"/>
</dbReference>
<evidence type="ECO:0000256" key="5">
    <source>
        <dbReference type="ARBA" id="ARBA00023077"/>
    </source>
</evidence>
<protein>
    <submittedName>
        <fullName evidence="13">TonB-dependent outer membrane protein, SusC/RagA</fullName>
    </submittedName>
</protein>
<feature type="chain" id="PRO_5004795284" evidence="10">
    <location>
        <begin position="26"/>
        <end position="1061"/>
    </location>
</feature>
<dbReference type="InterPro" id="IPR008969">
    <property type="entry name" value="CarboxyPept-like_regulatory"/>
</dbReference>
<evidence type="ECO:0000259" key="12">
    <source>
        <dbReference type="Pfam" id="PF07715"/>
    </source>
</evidence>
<evidence type="ECO:0000256" key="4">
    <source>
        <dbReference type="ARBA" id="ARBA00022692"/>
    </source>
</evidence>
<dbReference type="RefSeq" id="WP_158508625.1">
    <property type="nucleotide sequence ID" value="NZ_CP007128.1"/>
</dbReference>
<dbReference type="OrthoDB" id="9768177at2"/>
<accession>W0RBR5</accession>
<dbReference type="EMBL" id="CP007128">
    <property type="protein sequence ID" value="AHG87897.1"/>
    <property type="molecule type" value="Genomic_DNA"/>
</dbReference>
<dbReference type="HOGENOM" id="CLU_004317_0_2_0"/>
<evidence type="ECO:0000256" key="3">
    <source>
        <dbReference type="ARBA" id="ARBA00022452"/>
    </source>
</evidence>
<dbReference type="SUPFAM" id="SSF56935">
    <property type="entry name" value="Porins"/>
    <property type="match status" value="1"/>
</dbReference>
<keyword evidence="3 8" id="KW-1134">Transmembrane beta strand</keyword>
<dbReference type="PATRIC" id="fig|861299.3.peg.367"/>
<evidence type="ECO:0000256" key="7">
    <source>
        <dbReference type="ARBA" id="ARBA00023237"/>
    </source>
</evidence>
<dbReference type="Pfam" id="PF00593">
    <property type="entry name" value="TonB_dep_Rec_b-barrel"/>
    <property type="match status" value="1"/>
</dbReference>
<dbReference type="SUPFAM" id="SSF49464">
    <property type="entry name" value="Carboxypeptidase regulatory domain-like"/>
    <property type="match status" value="1"/>
</dbReference>
<sequence>MTFRSRAVVAATLLGTLVATTHAHAQVPTGSIAGRVTNATTQTPIVGARVSVVGTTRQAVTREDGRFVITAVPTGSQRVRVAVLGYSAQEQPVAVTTGGSATLAFALQPAAVQLSEIVTVGYGTQRRADLTGSVASVATTELQQTTVNTLEQGLQGRVAGVQVTQGDAAPGGGMRVQIRGVNSMNGGSAQPLYVIDGVPVASSGTSKIQGGLSQIDLRSTTETNPLAQIAPEDIESIDILKDASATAIYGSRGANGVVLITTKKGTRDRAGQYTFNLSQGVSSVVRQIDVLNAFDFATYVNTAFINAFGPQTQYPYGGRPGSQTPDSIRNTLGNGTNWQDAIFRNAPVTDGTLGFSGGDDKGSYALSGNLLQQAGVIRGSEFKRGGLRLNLDRSVSDRFRVTPNVALTRSVNNMVRSSTINGWNAIGIVRGAVTYVPFQFRDTTQADPRAESPTVLSQYGSNPLRYTDEVHENDQITRGIGGVRGVLKLGHGFSFDENLGANYERRTYGAYFPSTVNEGRLAKGDAISNGSEFGNLLTESLVRYEHEISGRQRIDALGGFTWQNDKSTWQSQEVQGFPNDILGGNVLQNGTQPQLPYSGLSTSQLASWLGRVNYSLNDRYLFTATIRADGSSKFASNNKWATFPAFAFAWKAIDEPFLKHAPGLSDLKVRLSYGKSGNQAIGAYQSLPAISGVAMTLNETIVPAYVVTQLGNPNLRWETTSQFDGGVDFGLFDNRFTGTVDVYRKNTYDLLQQITLAQNTGFSSAWINSGNVTNRGVELQAAFDVIQSNHRGGLSWNISANASHNTNRIASLGNGIKQQFAGNLGAGGNLEVTPFIQKPGLPIGAMWGYVTDGLVRTPQDSVAYSKILGSAAWVGDLKYKDLNGDGKINADDQTVIGDANPKWVYGVTNTLRVGRFDLSALVTAVRGNSILNTERMRYLTLDGTINIPREFYDNAFDPKTNPDGKYPIIRQNRKADARFHDLFLEDGSYVRLKNVQLGYNIKLPGARTAHAYVNGVNLLTWTNYTGFDPEVSAFSGTNRMGVDLGSYPLSRIVTFGINTTF</sequence>
<dbReference type="PROSITE" id="PS52016">
    <property type="entry name" value="TONB_DEPENDENT_REC_3"/>
    <property type="match status" value="1"/>
</dbReference>
<keyword evidence="5 9" id="KW-0798">TonB box</keyword>
<organism evidence="13 14">
    <name type="scientific">Gemmatirosa kalamazoonensis</name>
    <dbReference type="NCBI Taxonomy" id="861299"/>
    <lineage>
        <taxon>Bacteria</taxon>
        <taxon>Pseudomonadati</taxon>
        <taxon>Gemmatimonadota</taxon>
        <taxon>Gemmatimonadia</taxon>
        <taxon>Gemmatimonadales</taxon>
        <taxon>Gemmatimonadaceae</taxon>
        <taxon>Gemmatirosa</taxon>
    </lineage>
</organism>
<evidence type="ECO:0000313" key="13">
    <source>
        <dbReference type="EMBL" id="AHG87897.1"/>
    </source>
</evidence>
<dbReference type="Pfam" id="PF07715">
    <property type="entry name" value="Plug"/>
    <property type="match status" value="1"/>
</dbReference>
<dbReference type="NCBIfam" id="TIGR04057">
    <property type="entry name" value="SusC_RagA_signa"/>
    <property type="match status" value="1"/>
</dbReference>
<dbReference type="InterPro" id="IPR039426">
    <property type="entry name" value="TonB-dep_rcpt-like"/>
</dbReference>
<keyword evidence="7 8" id="KW-0998">Cell outer membrane</keyword>
<comment type="subcellular location">
    <subcellularLocation>
        <location evidence="1 8">Cell outer membrane</location>
        <topology evidence="1 8">Multi-pass membrane protein</topology>
    </subcellularLocation>
</comment>
<keyword evidence="6 8" id="KW-0472">Membrane</keyword>
<dbReference type="eggNOG" id="COG1629">
    <property type="taxonomic scope" value="Bacteria"/>
</dbReference>
<dbReference type="GO" id="GO:0009279">
    <property type="term" value="C:cell outer membrane"/>
    <property type="evidence" value="ECO:0007669"/>
    <property type="project" value="UniProtKB-SubCell"/>
</dbReference>
<dbReference type="Gene3D" id="2.170.130.10">
    <property type="entry name" value="TonB-dependent receptor, plug domain"/>
    <property type="match status" value="1"/>
</dbReference>
<gene>
    <name evidence="13" type="ORF">J421_0360</name>
</gene>
<evidence type="ECO:0000313" key="14">
    <source>
        <dbReference type="Proteomes" id="UP000019151"/>
    </source>
</evidence>
<evidence type="ECO:0000256" key="2">
    <source>
        <dbReference type="ARBA" id="ARBA00022448"/>
    </source>
</evidence>
<evidence type="ECO:0000256" key="6">
    <source>
        <dbReference type="ARBA" id="ARBA00023136"/>
    </source>
</evidence>
<keyword evidence="14" id="KW-1185">Reference proteome</keyword>
<name>W0RBR5_9BACT</name>
<dbReference type="Proteomes" id="UP000019151">
    <property type="component" value="Chromosome"/>
</dbReference>
<dbReference type="STRING" id="861299.J421_0360"/>
<comment type="similarity">
    <text evidence="8 9">Belongs to the TonB-dependent receptor family.</text>
</comment>
<dbReference type="AlphaFoldDB" id="W0RBR5"/>
<dbReference type="InParanoid" id="W0RBR5"/>